<protein>
    <recommendedName>
        <fullName evidence="3">Pyruvate kinase</fullName>
    </recommendedName>
</protein>
<proteinExistence type="predicted"/>
<organism evidence="1 2">
    <name type="scientific">Candidatus Minimicrobia naudis</name>
    <dbReference type="NCBI Taxonomy" id="2841263"/>
    <lineage>
        <taxon>Bacteria</taxon>
        <taxon>Candidatus Saccharimonadota</taxon>
        <taxon>Candidatus Saccharimonadota incertae sedis</taxon>
        <taxon>Candidatus Minimicrobia</taxon>
    </lineage>
</organism>
<reference evidence="1" key="1">
    <citation type="submission" date="2021-06" db="EMBL/GenBank/DDBJ databases">
        <title>An adapted protocol for Saccharibacteria cultivation: two new species join this phylum of Candidate Phyla Radiations.</title>
        <authorList>
            <person name="Ibrahim A."/>
            <person name="Maatouk M."/>
            <person name="Zgheib R."/>
            <person name="Haddad G."/>
            <person name="Bou Khalil J."/>
            <person name="Raoult D."/>
            <person name="Bittar F."/>
        </authorList>
    </citation>
    <scope>NUCLEOTIDE SEQUENCE</scope>
    <source>
        <strain evidence="1">IHU1</strain>
    </source>
</reference>
<evidence type="ECO:0000313" key="1">
    <source>
        <dbReference type="EMBL" id="QWQ32096.1"/>
    </source>
</evidence>
<sequence length="48" mass="5590">MSDETANGKYPVETVRAMRKTVIYTFKNNSEVMLVEKAEMCVEKLTRF</sequence>
<keyword evidence="2" id="KW-1185">Reference proteome</keyword>
<name>A0A8F1SBN0_9BACT</name>
<evidence type="ECO:0000313" key="2">
    <source>
        <dbReference type="Proteomes" id="UP000679129"/>
    </source>
</evidence>
<dbReference type="AlphaFoldDB" id="A0A8F1SBN0"/>
<dbReference type="EMBL" id="CP076460">
    <property type="protein sequence ID" value="QWQ32096.1"/>
    <property type="molecule type" value="Genomic_DNA"/>
</dbReference>
<evidence type="ECO:0008006" key="3">
    <source>
        <dbReference type="Google" id="ProtNLM"/>
    </source>
</evidence>
<dbReference type="Proteomes" id="UP000679129">
    <property type="component" value="Chromosome"/>
</dbReference>
<dbReference type="KEGG" id="mnd:KOY48_04415"/>
<gene>
    <name evidence="1" type="ORF">KOY48_04415</name>
</gene>
<accession>A0A8F1SBN0</accession>